<evidence type="ECO:0000313" key="2">
    <source>
        <dbReference type="EMBL" id="KAK4062167.1"/>
    </source>
</evidence>
<dbReference type="Proteomes" id="UP001287286">
    <property type="component" value="Unassembled WGS sequence"/>
</dbReference>
<organism evidence="2 3">
    <name type="scientific">Purpureocillium lilacinum</name>
    <name type="common">Paecilomyces lilacinus</name>
    <dbReference type="NCBI Taxonomy" id="33203"/>
    <lineage>
        <taxon>Eukaryota</taxon>
        <taxon>Fungi</taxon>
        <taxon>Dikarya</taxon>
        <taxon>Ascomycota</taxon>
        <taxon>Pezizomycotina</taxon>
        <taxon>Sordariomycetes</taxon>
        <taxon>Hypocreomycetidae</taxon>
        <taxon>Hypocreales</taxon>
        <taxon>Ophiocordycipitaceae</taxon>
        <taxon>Purpureocillium</taxon>
    </lineage>
</organism>
<protein>
    <submittedName>
        <fullName evidence="2">Uncharacterized protein</fullName>
    </submittedName>
</protein>
<dbReference type="EMBL" id="JAWRVI010000568">
    <property type="protein sequence ID" value="KAK4062167.1"/>
    <property type="molecule type" value="Genomic_DNA"/>
</dbReference>
<proteinExistence type="predicted"/>
<name>A0ABR0BC08_PURLI</name>
<dbReference type="InterPro" id="IPR011990">
    <property type="entry name" value="TPR-like_helical_dom_sf"/>
</dbReference>
<evidence type="ECO:0000313" key="3">
    <source>
        <dbReference type="Proteomes" id="UP001287286"/>
    </source>
</evidence>
<feature type="region of interest" description="Disordered" evidence="1">
    <location>
        <begin position="226"/>
        <end position="261"/>
    </location>
</feature>
<sequence length="353" mass="40199">MRALLEQQNEAEADYDFVTEHEWESVDENFEQALSFAARTQEIVLRRWSDENTLSYIHTTLVFMLRMSRLSAAMSHLEDRFPWKLTSVMLNYLMKTIKTEPRIDTDKLPGPEKDEEPIPLPEDYALRGLLFAEDFFPNGWFDNEKLDETDRYLEAGSKTVERQERILWIGRRIANAGKWLTWDAGTRQFGVTSNSPHRCRTRAGGNGGRRRKKRLTTVILLRRRRRRASGSCLSHGETRAGDGYPDSAQAPAGPLHGQYDASPDSLSAHERLLRRGDSVMNRRDLRSWRPFEYGSVARGRKTVAYNQESHWLLSATATGATSSLPHGPAVTVYYCRASPSAGEPSADAAKYQE</sequence>
<keyword evidence="3" id="KW-1185">Reference proteome</keyword>
<evidence type="ECO:0000256" key="1">
    <source>
        <dbReference type="SAM" id="MobiDB-lite"/>
    </source>
</evidence>
<reference evidence="2 3" key="1">
    <citation type="journal article" date="2024" name="Microbiol. Resour. Announc.">
        <title>Genome annotations for the ascomycete fungi Trichoderma harzianum, Trichoderma aggressivum, and Purpureocillium lilacinum.</title>
        <authorList>
            <person name="Beijen E.P.W."/>
            <person name="Ohm R.A."/>
        </authorList>
    </citation>
    <scope>NUCLEOTIDE SEQUENCE [LARGE SCALE GENOMIC DNA]</scope>
    <source>
        <strain evidence="2 3">CBS 150709</strain>
    </source>
</reference>
<accession>A0ABR0BC08</accession>
<dbReference type="SUPFAM" id="SSF48452">
    <property type="entry name" value="TPR-like"/>
    <property type="match status" value="1"/>
</dbReference>
<comment type="caution">
    <text evidence="2">The sequence shown here is derived from an EMBL/GenBank/DDBJ whole genome shotgun (WGS) entry which is preliminary data.</text>
</comment>
<gene>
    <name evidence="2" type="ORF">Purlil1_14219</name>
</gene>